<gene>
    <name evidence="13" type="ORF">ACFOND_11820</name>
</gene>
<evidence type="ECO:0000313" key="14">
    <source>
        <dbReference type="Proteomes" id="UP001595710"/>
    </source>
</evidence>
<dbReference type="RefSeq" id="WP_290281359.1">
    <property type="nucleotide sequence ID" value="NZ_JAUFQI010000001.1"/>
</dbReference>
<dbReference type="InterPro" id="IPR003568">
    <property type="entry name" value="Cyt_c_biogenesis_CcmF"/>
</dbReference>
<dbReference type="InterPro" id="IPR002541">
    <property type="entry name" value="Cyt_c_assembly"/>
</dbReference>
<dbReference type="PANTHER" id="PTHR43653:SF1">
    <property type="entry name" value="CYTOCHROME C-TYPE BIOGENESIS PROTEIN CCMF"/>
    <property type="match status" value="1"/>
</dbReference>
<dbReference type="NCBIfam" id="NF007691">
    <property type="entry name" value="PRK10369.1"/>
    <property type="match status" value="1"/>
</dbReference>
<evidence type="ECO:0000256" key="3">
    <source>
        <dbReference type="ARBA" id="ARBA00022475"/>
    </source>
</evidence>
<name>A0ABV7WU03_9GAMM</name>
<dbReference type="PRINTS" id="PR01411">
    <property type="entry name" value="CCMFBIOGNSIS"/>
</dbReference>
<feature type="transmembrane region" description="Helical" evidence="10">
    <location>
        <begin position="40"/>
        <end position="62"/>
    </location>
</feature>
<feature type="transmembrane region" description="Helical" evidence="10">
    <location>
        <begin position="424"/>
        <end position="444"/>
    </location>
</feature>
<dbReference type="EMBL" id="JBHRYN010000012">
    <property type="protein sequence ID" value="MFC3702329.1"/>
    <property type="molecule type" value="Genomic_DNA"/>
</dbReference>
<evidence type="ECO:0000313" key="13">
    <source>
        <dbReference type="EMBL" id="MFC3702329.1"/>
    </source>
</evidence>
<comment type="function">
    <text evidence="9">Required for the biogenesis of c-type cytochromes. Possible subunit of a heme lyase.</text>
</comment>
<feature type="transmembrane region" description="Helical" evidence="10">
    <location>
        <begin position="250"/>
        <end position="266"/>
    </location>
</feature>
<dbReference type="Proteomes" id="UP001595710">
    <property type="component" value="Unassembled WGS sequence"/>
</dbReference>
<evidence type="ECO:0000256" key="7">
    <source>
        <dbReference type="ARBA" id="ARBA00022989"/>
    </source>
</evidence>
<keyword evidence="13" id="KW-0456">Lyase</keyword>
<evidence type="ECO:0000259" key="12">
    <source>
        <dbReference type="Pfam" id="PF16327"/>
    </source>
</evidence>
<feature type="transmembrane region" description="Helical" evidence="10">
    <location>
        <begin position="275"/>
        <end position="293"/>
    </location>
</feature>
<feature type="transmembrane region" description="Helical" evidence="10">
    <location>
        <begin position="313"/>
        <end position="332"/>
    </location>
</feature>
<dbReference type="GO" id="GO:0016829">
    <property type="term" value="F:lyase activity"/>
    <property type="evidence" value="ECO:0007669"/>
    <property type="project" value="UniProtKB-KW"/>
</dbReference>
<feature type="transmembrane region" description="Helical" evidence="10">
    <location>
        <begin position="618"/>
        <end position="638"/>
    </location>
</feature>
<feature type="transmembrane region" description="Helical" evidence="10">
    <location>
        <begin position="178"/>
        <end position="198"/>
    </location>
</feature>
<dbReference type="NCBIfam" id="TIGR00353">
    <property type="entry name" value="nrfE"/>
    <property type="match status" value="1"/>
</dbReference>
<keyword evidence="3" id="KW-1003">Cell membrane</keyword>
<evidence type="ECO:0000256" key="9">
    <source>
        <dbReference type="ARBA" id="ARBA00037230"/>
    </source>
</evidence>
<keyword evidence="6" id="KW-0201">Cytochrome c-type biogenesis</keyword>
<feature type="transmembrane region" description="Helical" evidence="10">
    <location>
        <begin position="210"/>
        <end position="230"/>
    </location>
</feature>
<feature type="transmembrane region" description="Helical" evidence="10">
    <location>
        <begin position="388"/>
        <end position="412"/>
    </location>
</feature>
<keyword evidence="5 10" id="KW-0812">Transmembrane</keyword>
<evidence type="ECO:0000256" key="5">
    <source>
        <dbReference type="ARBA" id="ARBA00022692"/>
    </source>
</evidence>
<keyword evidence="7 10" id="KW-1133">Transmembrane helix</keyword>
<evidence type="ECO:0000259" key="11">
    <source>
        <dbReference type="Pfam" id="PF01578"/>
    </source>
</evidence>
<feature type="transmembrane region" description="Helical" evidence="10">
    <location>
        <begin position="6"/>
        <end position="28"/>
    </location>
</feature>
<evidence type="ECO:0000256" key="2">
    <source>
        <dbReference type="ARBA" id="ARBA00009186"/>
    </source>
</evidence>
<sequence>MLPEFGLFSLILAMCLSLLLAVFPLYGLKTGSAGLMRMASPLTWGVFFFLVVAFAILVRAFVLDDFSVTIVSQNSNSALPWYYKFSATWGNHEGSMALWILLLSAWACAVSVFARSLTLELKSSVLAVLGIIAFCFLAFLIFTSNPFDRLLPIPPTDGTDLNPLLQDIGLILHPPMLYMGYVGFSVAFAFAVAALLTGRFDAGWVQWSRPWTNVAWAFLTVGIALGSWWAYYELGWGGWWFWDPVENASFMPWLIGTALIHSQAVTEKRGLFKGWSLLLAIMAFSFSLLGTFLVRSGVLTSVHAFASDPERGIFILAILMLTIGGSLVLYALNVSKIKSVGQFKGVSRESFLLMNNIILVVITFAVLFGTLLPLIADAFSLRKMSVGAPFFNLIFNLLMVILLSLLGIGQLLRWKQNNLKTWKSFFVVAIPAAIGIALLLPIALTGKFHWQVWLGLALVFWTAAGLIRMLLERTKNSSTPFKTLRRAGVGFWGMWTAHLGLIVCATGVVLVSNYDIERDFRMSAGESVTMNNYRFELQEIEHLNGPNYITDHAVINVFKNDQFVTVLNPEKRFYQVASNVMTEAGISGNLTRDLYASLAEPLDEERQTWSIRLQVKPFVRWLWIGALLMALGAILSITDKRYRSISKRKSHA</sequence>
<evidence type="ECO:0000256" key="1">
    <source>
        <dbReference type="ARBA" id="ARBA00004429"/>
    </source>
</evidence>
<accession>A0ABV7WU03</accession>
<comment type="caution">
    <text evidence="13">The sequence shown here is derived from an EMBL/GenBank/DDBJ whole genome shotgun (WGS) entry which is preliminary data.</text>
</comment>
<feature type="domain" description="Cytochrome c-type biogenesis protein CcmF C-terminal" evidence="12">
    <location>
        <begin position="316"/>
        <end position="640"/>
    </location>
</feature>
<keyword evidence="4" id="KW-0997">Cell inner membrane</keyword>
<reference evidence="14" key="1">
    <citation type="journal article" date="2019" name="Int. J. Syst. Evol. Microbiol.">
        <title>The Global Catalogue of Microorganisms (GCM) 10K type strain sequencing project: providing services to taxonomists for standard genome sequencing and annotation.</title>
        <authorList>
            <consortium name="The Broad Institute Genomics Platform"/>
            <consortium name="The Broad Institute Genome Sequencing Center for Infectious Disease"/>
            <person name="Wu L."/>
            <person name="Ma J."/>
        </authorList>
    </citation>
    <scope>NUCLEOTIDE SEQUENCE [LARGE SCALE GENOMIC DNA]</scope>
    <source>
        <strain evidence="14">CECT 8288</strain>
    </source>
</reference>
<dbReference type="PRINTS" id="PR01410">
    <property type="entry name" value="CCBIOGENESIS"/>
</dbReference>
<dbReference type="InterPro" id="IPR003567">
    <property type="entry name" value="Cyt_c_biogenesis"/>
</dbReference>
<feature type="domain" description="Cytochrome c assembly protein" evidence="11">
    <location>
        <begin position="89"/>
        <end position="296"/>
    </location>
</feature>
<keyword evidence="14" id="KW-1185">Reference proteome</keyword>
<dbReference type="InterPro" id="IPR032523">
    <property type="entry name" value="CcmF_C"/>
</dbReference>
<organism evidence="13 14">
    <name type="scientific">Reinekea marina</name>
    <dbReference type="NCBI Taxonomy" id="1310421"/>
    <lineage>
        <taxon>Bacteria</taxon>
        <taxon>Pseudomonadati</taxon>
        <taxon>Pseudomonadota</taxon>
        <taxon>Gammaproteobacteria</taxon>
        <taxon>Oceanospirillales</taxon>
        <taxon>Saccharospirillaceae</taxon>
        <taxon>Reinekea</taxon>
    </lineage>
</organism>
<feature type="transmembrane region" description="Helical" evidence="10">
    <location>
        <begin position="125"/>
        <end position="142"/>
    </location>
</feature>
<evidence type="ECO:0000256" key="4">
    <source>
        <dbReference type="ARBA" id="ARBA00022519"/>
    </source>
</evidence>
<proteinExistence type="inferred from homology"/>
<dbReference type="Pfam" id="PF16327">
    <property type="entry name" value="CcmF_C"/>
    <property type="match status" value="1"/>
</dbReference>
<dbReference type="PANTHER" id="PTHR43653">
    <property type="entry name" value="CYTOCHROME C ASSEMBLY PROTEIN-RELATED"/>
    <property type="match status" value="1"/>
</dbReference>
<feature type="transmembrane region" description="Helical" evidence="10">
    <location>
        <begin position="353"/>
        <end position="376"/>
    </location>
</feature>
<protein>
    <submittedName>
        <fullName evidence="13">Heme lyase CcmF/NrfE family subunit</fullName>
    </submittedName>
</protein>
<evidence type="ECO:0000256" key="6">
    <source>
        <dbReference type="ARBA" id="ARBA00022748"/>
    </source>
</evidence>
<evidence type="ECO:0000256" key="10">
    <source>
        <dbReference type="SAM" id="Phobius"/>
    </source>
</evidence>
<comment type="similarity">
    <text evidence="2">Belongs to the CcmF/CycK/Ccl1/NrfE/CcsA family.</text>
</comment>
<feature type="transmembrane region" description="Helical" evidence="10">
    <location>
        <begin position="450"/>
        <end position="471"/>
    </location>
</feature>
<feature type="transmembrane region" description="Helical" evidence="10">
    <location>
        <begin position="492"/>
        <end position="512"/>
    </location>
</feature>
<evidence type="ECO:0000256" key="8">
    <source>
        <dbReference type="ARBA" id="ARBA00023136"/>
    </source>
</evidence>
<feature type="transmembrane region" description="Helical" evidence="10">
    <location>
        <begin position="96"/>
        <end position="113"/>
    </location>
</feature>
<dbReference type="Pfam" id="PF01578">
    <property type="entry name" value="Cytochrom_C_asm"/>
    <property type="match status" value="1"/>
</dbReference>
<comment type="subcellular location">
    <subcellularLocation>
        <location evidence="1">Cell inner membrane</location>
        <topology evidence="1">Multi-pass membrane protein</topology>
    </subcellularLocation>
</comment>
<keyword evidence="8 10" id="KW-0472">Membrane</keyword>